<dbReference type="SUPFAM" id="SSF56112">
    <property type="entry name" value="Protein kinase-like (PK-like)"/>
    <property type="match status" value="1"/>
</dbReference>
<evidence type="ECO:0000256" key="2">
    <source>
        <dbReference type="ARBA" id="ARBA00022741"/>
    </source>
</evidence>
<dbReference type="AlphaFoldDB" id="A0AAV9B6M3"/>
<dbReference type="PANTHER" id="PTHR47973">
    <property type="entry name" value="CYSTEINE-RICH RECEPTOR-LIKE PROTEIN KINASE 3"/>
    <property type="match status" value="1"/>
</dbReference>
<dbReference type="InterPro" id="IPR001245">
    <property type="entry name" value="Ser-Thr/Tyr_kinase_cat_dom"/>
</dbReference>
<organism evidence="6 7">
    <name type="scientific">Acorus gramineus</name>
    <name type="common">Dwarf sweet flag</name>
    <dbReference type="NCBI Taxonomy" id="55184"/>
    <lineage>
        <taxon>Eukaryota</taxon>
        <taxon>Viridiplantae</taxon>
        <taxon>Streptophyta</taxon>
        <taxon>Embryophyta</taxon>
        <taxon>Tracheophyta</taxon>
        <taxon>Spermatophyta</taxon>
        <taxon>Magnoliopsida</taxon>
        <taxon>Liliopsida</taxon>
        <taxon>Acoraceae</taxon>
        <taxon>Acorus</taxon>
    </lineage>
</organism>
<evidence type="ECO:0000313" key="7">
    <source>
        <dbReference type="Proteomes" id="UP001179952"/>
    </source>
</evidence>
<protein>
    <submittedName>
        <fullName evidence="6">Wall-associated receptor kinase 3</fullName>
    </submittedName>
</protein>
<dbReference type="GO" id="GO:0005524">
    <property type="term" value="F:ATP binding"/>
    <property type="evidence" value="ECO:0007669"/>
    <property type="project" value="UniProtKB-KW"/>
</dbReference>
<evidence type="ECO:0000259" key="5">
    <source>
        <dbReference type="PROSITE" id="PS50011"/>
    </source>
</evidence>
<keyword evidence="3 6" id="KW-0418">Kinase</keyword>
<evidence type="ECO:0000256" key="4">
    <source>
        <dbReference type="ARBA" id="ARBA00022840"/>
    </source>
</evidence>
<name>A0AAV9B6M3_ACOGR</name>
<reference evidence="6" key="2">
    <citation type="submission" date="2023-06" db="EMBL/GenBank/DDBJ databases">
        <authorList>
            <person name="Ma L."/>
            <person name="Liu K.-W."/>
            <person name="Li Z."/>
            <person name="Hsiao Y.-Y."/>
            <person name="Qi Y."/>
            <person name="Fu T."/>
            <person name="Tang G."/>
            <person name="Zhang D."/>
            <person name="Sun W.-H."/>
            <person name="Liu D.-K."/>
            <person name="Li Y."/>
            <person name="Chen G.-Z."/>
            <person name="Liu X.-D."/>
            <person name="Liao X.-Y."/>
            <person name="Jiang Y.-T."/>
            <person name="Yu X."/>
            <person name="Hao Y."/>
            <person name="Huang J."/>
            <person name="Zhao X.-W."/>
            <person name="Ke S."/>
            <person name="Chen Y.-Y."/>
            <person name="Wu W.-L."/>
            <person name="Hsu J.-L."/>
            <person name="Lin Y.-F."/>
            <person name="Huang M.-D."/>
            <person name="Li C.-Y."/>
            <person name="Huang L."/>
            <person name="Wang Z.-W."/>
            <person name="Zhao X."/>
            <person name="Zhong W.-Y."/>
            <person name="Peng D.-H."/>
            <person name="Ahmad S."/>
            <person name="Lan S."/>
            <person name="Zhang J.-S."/>
            <person name="Tsai W.-C."/>
            <person name="Van De Peer Y."/>
            <person name="Liu Z.-J."/>
        </authorList>
    </citation>
    <scope>NUCLEOTIDE SEQUENCE</scope>
    <source>
        <strain evidence="6">SCP</strain>
        <tissue evidence="6">Leaves</tissue>
    </source>
</reference>
<dbReference type="Pfam" id="PF07714">
    <property type="entry name" value="PK_Tyr_Ser-Thr"/>
    <property type="match status" value="1"/>
</dbReference>
<evidence type="ECO:0000256" key="1">
    <source>
        <dbReference type="ARBA" id="ARBA00022679"/>
    </source>
</evidence>
<dbReference type="PROSITE" id="PS50011">
    <property type="entry name" value="PROTEIN_KINASE_DOM"/>
    <property type="match status" value="1"/>
</dbReference>
<keyword evidence="1" id="KW-0808">Transferase</keyword>
<comment type="caution">
    <text evidence="6">The sequence shown here is derived from an EMBL/GenBank/DDBJ whole genome shotgun (WGS) entry which is preliminary data.</text>
</comment>
<evidence type="ECO:0000256" key="3">
    <source>
        <dbReference type="ARBA" id="ARBA00022777"/>
    </source>
</evidence>
<reference evidence="6" key="1">
    <citation type="journal article" date="2023" name="Nat. Commun.">
        <title>Diploid and tetraploid genomes of Acorus and the evolution of monocots.</title>
        <authorList>
            <person name="Ma L."/>
            <person name="Liu K.W."/>
            <person name="Li Z."/>
            <person name="Hsiao Y.Y."/>
            <person name="Qi Y."/>
            <person name="Fu T."/>
            <person name="Tang G.D."/>
            <person name="Zhang D."/>
            <person name="Sun W.H."/>
            <person name="Liu D.K."/>
            <person name="Li Y."/>
            <person name="Chen G.Z."/>
            <person name="Liu X.D."/>
            <person name="Liao X.Y."/>
            <person name="Jiang Y.T."/>
            <person name="Yu X."/>
            <person name="Hao Y."/>
            <person name="Huang J."/>
            <person name="Zhao X.W."/>
            <person name="Ke S."/>
            <person name="Chen Y.Y."/>
            <person name="Wu W.L."/>
            <person name="Hsu J.L."/>
            <person name="Lin Y.F."/>
            <person name="Huang M.D."/>
            <person name="Li C.Y."/>
            <person name="Huang L."/>
            <person name="Wang Z.W."/>
            <person name="Zhao X."/>
            <person name="Zhong W.Y."/>
            <person name="Peng D.H."/>
            <person name="Ahmad S."/>
            <person name="Lan S."/>
            <person name="Zhang J.S."/>
            <person name="Tsai W.C."/>
            <person name="Van de Peer Y."/>
            <person name="Liu Z.J."/>
        </authorList>
    </citation>
    <scope>NUCLEOTIDE SEQUENCE</scope>
    <source>
        <strain evidence="6">SCP</strain>
    </source>
</reference>
<dbReference type="InterPro" id="IPR011009">
    <property type="entry name" value="Kinase-like_dom_sf"/>
</dbReference>
<keyword evidence="7" id="KW-1185">Reference proteome</keyword>
<keyword evidence="4" id="KW-0067">ATP-binding</keyword>
<dbReference type="InterPro" id="IPR000719">
    <property type="entry name" value="Prot_kinase_dom"/>
</dbReference>
<gene>
    <name evidence="6" type="ORF">QJS04_geneDACA004459</name>
</gene>
<feature type="domain" description="Protein kinase" evidence="5">
    <location>
        <begin position="1"/>
        <end position="106"/>
    </location>
</feature>
<keyword evidence="2" id="KW-0547">Nucleotide-binding</keyword>
<dbReference type="InterPro" id="IPR052059">
    <property type="entry name" value="CR_Ser/Thr_kinase"/>
</dbReference>
<dbReference type="GO" id="GO:0004672">
    <property type="term" value="F:protein kinase activity"/>
    <property type="evidence" value="ECO:0007669"/>
    <property type="project" value="InterPro"/>
</dbReference>
<accession>A0AAV9B6M3</accession>
<sequence length="106" mass="11349">MQLKNILLTKNMEAKLSSFTLSKTLPKDETKVFTEVAGSGSMAYMDPEYMIGGMLSSSSDIYGFGVVTLQVLSGDVGAVESIATRELISMSYLCGGGSMIDECELK</sequence>
<evidence type="ECO:0000313" key="6">
    <source>
        <dbReference type="EMBL" id="KAK1271952.1"/>
    </source>
</evidence>
<proteinExistence type="predicted"/>
<dbReference type="Proteomes" id="UP001179952">
    <property type="component" value="Unassembled WGS sequence"/>
</dbReference>
<keyword evidence="6" id="KW-0675">Receptor</keyword>
<dbReference type="Gene3D" id="1.10.510.10">
    <property type="entry name" value="Transferase(Phosphotransferase) domain 1"/>
    <property type="match status" value="1"/>
</dbReference>
<dbReference type="EMBL" id="JAUJYN010000005">
    <property type="protein sequence ID" value="KAK1271952.1"/>
    <property type="molecule type" value="Genomic_DNA"/>
</dbReference>